<evidence type="ECO:0000313" key="1">
    <source>
        <dbReference type="EMBL" id="WMV46223.1"/>
    </source>
</evidence>
<reference evidence="1" key="1">
    <citation type="submission" date="2023-08" db="EMBL/GenBank/DDBJ databases">
        <title>A de novo genome assembly of Solanum verrucosum Schlechtendal, a Mexican diploid species geographically isolated from the other diploid A-genome species in potato relatives.</title>
        <authorList>
            <person name="Hosaka K."/>
        </authorList>
    </citation>
    <scope>NUCLEOTIDE SEQUENCE</scope>
    <source>
        <tissue evidence="1">Young leaves</tissue>
    </source>
</reference>
<gene>
    <name evidence="1" type="ORF">MTR67_039608</name>
</gene>
<keyword evidence="2" id="KW-1185">Reference proteome</keyword>
<protein>
    <submittedName>
        <fullName evidence="1">Uncharacterized protein</fullName>
    </submittedName>
</protein>
<proteinExistence type="predicted"/>
<dbReference type="AlphaFoldDB" id="A0AAF0UH71"/>
<evidence type="ECO:0000313" key="2">
    <source>
        <dbReference type="Proteomes" id="UP001234989"/>
    </source>
</evidence>
<organism evidence="1 2">
    <name type="scientific">Solanum verrucosum</name>
    <dbReference type="NCBI Taxonomy" id="315347"/>
    <lineage>
        <taxon>Eukaryota</taxon>
        <taxon>Viridiplantae</taxon>
        <taxon>Streptophyta</taxon>
        <taxon>Embryophyta</taxon>
        <taxon>Tracheophyta</taxon>
        <taxon>Spermatophyta</taxon>
        <taxon>Magnoliopsida</taxon>
        <taxon>eudicotyledons</taxon>
        <taxon>Gunneridae</taxon>
        <taxon>Pentapetalae</taxon>
        <taxon>asterids</taxon>
        <taxon>lamiids</taxon>
        <taxon>Solanales</taxon>
        <taxon>Solanaceae</taxon>
        <taxon>Solanoideae</taxon>
        <taxon>Solaneae</taxon>
        <taxon>Solanum</taxon>
    </lineage>
</organism>
<dbReference type="Proteomes" id="UP001234989">
    <property type="component" value="Chromosome 9"/>
</dbReference>
<name>A0AAF0UH71_SOLVR</name>
<accession>A0AAF0UH71</accession>
<sequence>MSTELGTRAKVYILHVSHCFILSSVIHELNRADTQVPMISIQHAADLVEHSRVSDRERVVKVLKDDDMSFIYHPGKALYGRGYRSLVGSFNVSEASLIGPELVHQAMEKVKVIQERLKEWRRVIKKSYTDVRRRALEFEVEDWNGTSRVERVERVERTFNGLKLMMKTFRNGKRS</sequence>
<dbReference type="EMBL" id="CP133620">
    <property type="protein sequence ID" value="WMV46223.1"/>
    <property type="molecule type" value="Genomic_DNA"/>
</dbReference>